<dbReference type="PANTHER" id="PTHR30050:SF4">
    <property type="entry name" value="ATP-BINDING PROTEIN RV3427C IN INSERTION SEQUENCE-RELATED"/>
    <property type="match status" value="1"/>
</dbReference>
<dbReference type="EMBL" id="UATH01000001">
    <property type="protein sequence ID" value="SPY08458.1"/>
    <property type="molecule type" value="Genomic_DNA"/>
</dbReference>
<dbReference type="InterPro" id="IPR027417">
    <property type="entry name" value="P-loop_NTPase"/>
</dbReference>
<feature type="domain" description="IstB-like ATP-binding" evidence="1">
    <location>
        <begin position="63"/>
        <end position="256"/>
    </location>
</feature>
<evidence type="ECO:0000259" key="1">
    <source>
        <dbReference type="Pfam" id="PF01695"/>
    </source>
</evidence>
<dbReference type="Pfam" id="PF01695">
    <property type="entry name" value="IstB_IS21"/>
    <property type="match status" value="1"/>
</dbReference>
<dbReference type="Proteomes" id="UP000250242">
    <property type="component" value="Unassembled WGS sequence"/>
</dbReference>
<gene>
    <name evidence="2" type="primary">dnaC_1</name>
    <name evidence="2" type="ORF">NCTC11009_01684</name>
</gene>
<reference evidence="2 3" key="1">
    <citation type="submission" date="2018-06" db="EMBL/GenBank/DDBJ databases">
        <authorList>
            <consortium name="Pathogen Informatics"/>
            <person name="Doyle S."/>
        </authorList>
    </citation>
    <scope>NUCLEOTIDE SEQUENCE [LARGE SCALE GENOMIC DNA]</scope>
    <source>
        <strain evidence="2 3">NCTC11009</strain>
    </source>
</reference>
<dbReference type="RefSeq" id="WP_181464231.1">
    <property type="nucleotide sequence ID" value="NZ_UATH01000001.1"/>
</dbReference>
<organism evidence="2 3">
    <name type="scientific">Oligella urethralis</name>
    <dbReference type="NCBI Taxonomy" id="90245"/>
    <lineage>
        <taxon>Bacteria</taxon>
        <taxon>Pseudomonadati</taxon>
        <taxon>Pseudomonadota</taxon>
        <taxon>Betaproteobacteria</taxon>
        <taxon>Burkholderiales</taxon>
        <taxon>Alcaligenaceae</taxon>
        <taxon>Oligella</taxon>
    </lineage>
</organism>
<sequence length="280" mass="31642">MRSDDIQAFNFNEFLKNQKLTLVDAICPKHGPYKTCRNTETATLYEHCPMCEEESLRKSIIEKRIAHLHHISGVPFIYQEKGLDDYQVTNESQRTALAVASDYANCYQENPSACLIIVGNPGTGKTHLSIGIIKKLINKGFACRYTTIGDVFSSVKSTYSNGTLLTEDEVVESYLAPAMLVIDEIGISQLSRFEEGLLYRIINGRYELGKATIAISNQCMEVFRKTLGERLVDRFRENSGRLISLKHESFRKKQQSNPLGARKIKEISEAKVHRQNKLSA</sequence>
<dbReference type="CDD" id="cd00009">
    <property type="entry name" value="AAA"/>
    <property type="match status" value="1"/>
</dbReference>
<dbReference type="AlphaFoldDB" id="A0A2X1UN16"/>
<evidence type="ECO:0000313" key="2">
    <source>
        <dbReference type="EMBL" id="SPY08458.1"/>
    </source>
</evidence>
<accession>A0A2X1UN16</accession>
<dbReference type="GO" id="GO:0005524">
    <property type="term" value="F:ATP binding"/>
    <property type="evidence" value="ECO:0007669"/>
    <property type="project" value="InterPro"/>
</dbReference>
<dbReference type="GO" id="GO:0006260">
    <property type="term" value="P:DNA replication"/>
    <property type="evidence" value="ECO:0007669"/>
    <property type="project" value="TreeGrafter"/>
</dbReference>
<dbReference type="PANTHER" id="PTHR30050">
    <property type="entry name" value="CHROMOSOMAL REPLICATION INITIATOR PROTEIN DNAA"/>
    <property type="match status" value="1"/>
</dbReference>
<evidence type="ECO:0000313" key="3">
    <source>
        <dbReference type="Proteomes" id="UP000250242"/>
    </source>
</evidence>
<dbReference type="InterPro" id="IPR002611">
    <property type="entry name" value="IstB_ATP-bd"/>
</dbReference>
<dbReference type="SUPFAM" id="SSF52540">
    <property type="entry name" value="P-loop containing nucleoside triphosphate hydrolases"/>
    <property type="match status" value="1"/>
</dbReference>
<proteinExistence type="predicted"/>
<protein>
    <submittedName>
        <fullName evidence="2">DNA replication protein dnaC</fullName>
    </submittedName>
</protein>
<dbReference type="Gene3D" id="3.40.50.300">
    <property type="entry name" value="P-loop containing nucleotide triphosphate hydrolases"/>
    <property type="match status" value="1"/>
</dbReference>
<name>A0A2X1UN16_9BURK</name>